<evidence type="ECO:0000313" key="1">
    <source>
        <dbReference type="EMBL" id="MEA9438747.1"/>
    </source>
</evidence>
<comment type="caution">
    <text evidence="1">The sequence shown here is derived from an EMBL/GenBank/DDBJ whole genome shotgun (WGS) entry which is preliminary data.</text>
</comment>
<evidence type="ECO:0000313" key="2">
    <source>
        <dbReference type="Proteomes" id="UP001304847"/>
    </source>
</evidence>
<dbReference type="RefSeq" id="WP_323581142.1">
    <property type="nucleotide sequence ID" value="NZ_JAYGOJ010000266.1"/>
</dbReference>
<keyword evidence="2" id="KW-1185">Reference proteome</keyword>
<dbReference type="EMBL" id="JAYGOJ010000266">
    <property type="protein sequence ID" value="MEA9438747.1"/>
    <property type="molecule type" value="Genomic_DNA"/>
</dbReference>
<reference evidence="1 2" key="1">
    <citation type="submission" date="2023-12" db="EMBL/GenBank/DDBJ databases">
        <title>Characterization of antibiotic resistance in Aeromonas spp. in hospital effluent.</title>
        <authorList>
            <person name="Negoseki B.R.S."/>
            <person name="Krul D."/>
            <person name="Siqueira A.C."/>
            <person name="Almeida M."/>
            <person name="Mesa D."/>
            <person name="Conte D."/>
            <person name="Dalla-Costa L.M."/>
        </authorList>
    </citation>
    <scope>NUCLEOTIDE SEQUENCE [LARGE SCALE GENOMIC DNA]</scope>
    <source>
        <strain evidence="1 2">36v</strain>
    </source>
</reference>
<sequence>MVKTPGFCRHVEKEWLEQSLRWVANGASSAQLNNSLDNFLSAYIVSKENRRKARNLLTSVWTQPVEQYIKNFFDKGIELHKDAESFSLPIHWGMLIARKPFFAEVARFIGRQARLNNTFTYAQAFRRMSMLYGETEATSRALSAVLRTMMELGILKRNISPACYSIVNQRVSISSPLANWLLDALLISSSKESIALDDALNDQALFPFHLDINLCNLDMSAFECLQQGNSIVIFKRNIES</sequence>
<gene>
    <name evidence="1" type="ORF">VCX44_23875</name>
</gene>
<name>A0ABU5WCV7_AERCA</name>
<dbReference type="Proteomes" id="UP001304847">
    <property type="component" value="Unassembled WGS sequence"/>
</dbReference>
<protein>
    <submittedName>
        <fullName evidence="1">Uncharacterized protein</fullName>
    </submittedName>
</protein>
<accession>A0ABU5WCV7</accession>
<organism evidence="1 2">
    <name type="scientific">Aeromonas caviae</name>
    <name type="common">Aeromonas punctata</name>
    <dbReference type="NCBI Taxonomy" id="648"/>
    <lineage>
        <taxon>Bacteria</taxon>
        <taxon>Pseudomonadati</taxon>
        <taxon>Pseudomonadota</taxon>
        <taxon>Gammaproteobacteria</taxon>
        <taxon>Aeromonadales</taxon>
        <taxon>Aeromonadaceae</taxon>
        <taxon>Aeromonas</taxon>
    </lineage>
</organism>
<proteinExistence type="predicted"/>